<dbReference type="OrthoDB" id="10568453at2759"/>
<dbReference type="Proteomes" id="UP000737391">
    <property type="component" value="Unassembled WGS sequence"/>
</dbReference>
<dbReference type="AlphaFoldDB" id="A0A9P5E9H2"/>
<dbReference type="EMBL" id="LUFC02000948">
    <property type="protein sequence ID" value="KAF4490471.1"/>
    <property type="molecule type" value="Genomic_DNA"/>
</dbReference>
<organism evidence="1 2">
    <name type="scientific">Fusarium agapanthi</name>
    <dbReference type="NCBI Taxonomy" id="1803897"/>
    <lineage>
        <taxon>Eukaryota</taxon>
        <taxon>Fungi</taxon>
        <taxon>Dikarya</taxon>
        <taxon>Ascomycota</taxon>
        <taxon>Pezizomycotina</taxon>
        <taxon>Sordariomycetes</taxon>
        <taxon>Hypocreomycetidae</taxon>
        <taxon>Hypocreales</taxon>
        <taxon>Nectriaceae</taxon>
        <taxon>Fusarium</taxon>
        <taxon>Fusarium fujikuroi species complex</taxon>
    </lineage>
</organism>
<protein>
    <submittedName>
        <fullName evidence="1">Uncharacterized protein</fullName>
    </submittedName>
</protein>
<proteinExistence type="predicted"/>
<evidence type="ECO:0000313" key="2">
    <source>
        <dbReference type="Proteomes" id="UP000737391"/>
    </source>
</evidence>
<name>A0A9P5E9H2_9HYPO</name>
<comment type="caution">
    <text evidence="1">The sequence shown here is derived from an EMBL/GenBank/DDBJ whole genome shotgun (WGS) entry which is preliminary data.</text>
</comment>
<accession>A0A9P5E9H2</accession>
<evidence type="ECO:0000313" key="1">
    <source>
        <dbReference type="EMBL" id="KAF4490471.1"/>
    </source>
</evidence>
<sequence length="290" mass="32650">MRCTAETTLLEATLVGVRQWTLLRQTSDTDPAASTMRPTLHCDTFARAGKFRILNSMAARWCATRRPSRRKGECAQRGRVVFRTARNEVWTYWTAQHQGFSSWVPLEAILARIIVPATANDEDLLSFARAWINMLSPSLYFNYTADNRWGSDEELRGFRNSFGFDDAGTFCVPEFNTRASAPLVAGVYLVNVTLPRESNFNLTNRRLHLLKYVANMHIAHTFTAAGRKLWSVTPTSLDAGRSLLNAPNWQVLEPVRQFKVTRHTTADHSYNGTGTWGVTNAGALHPNKAE</sequence>
<keyword evidence="2" id="KW-1185">Reference proteome</keyword>
<gene>
    <name evidence="1" type="ORF">FAGAP_10753</name>
</gene>
<reference evidence="1" key="1">
    <citation type="submission" date="2020-01" db="EMBL/GenBank/DDBJ databases">
        <title>Identification and distribution of gene clusters putatively required for synthesis of sphingolipid metabolism inhibitors in phylogenetically diverse species of the filamentous fungus Fusarium.</title>
        <authorList>
            <person name="Kim H.-S."/>
            <person name="Busman M."/>
            <person name="Brown D.W."/>
            <person name="Divon H."/>
            <person name="Uhlig S."/>
            <person name="Proctor R.H."/>
        </authorList>
    </citation>
    <scope>NUCLEOTIDE SEQUENCE</scope>
    <source>
        <strain evidence="1">NRRL 31653</strain>
    </source>
</reference>